<dbReference type="PROSITE" id="PS51375">
    <property type="entry name" value="PPR"/>
    <property type="match status" value="1"/>
</dbReference>
<gene>
    <name evidence="3" type="ORF">LWI29_030388</name>
</gene>
<evidence type="ECO:0000313" key="3">
    <source>
        <dbReference type="EMBL" id="KAK0605749.1"/>
    </source>
</evidence>
<accession>A0AA39TA37</accession>
<evidence type="ECO:0000256" key="1">
    <source>
        <dbReference type="ARBA" id="ARBA00022737"/>
    </source>
</evidence>
<dbReference type="EMBL" id="JAUESC010000002">
    <property type="protein sequence ID" value="KAK0605749.1"/>
    <property type="molecule type" value="Genomic_DNA"/>
</dbReference>
<dbReference type="InterPro" id="IPR002885">
    <property type="entry name" value="PPR_rpt"/>
</dbReference>
<dbReference type="AlphaFoldDB" id="A0AA39TA37"/>
<protein>
    <recommendedName>
        <fullName evidence="5">Pentatricopeptide repeat-containing protein</fullName>
    </recommendedName>
</protein>
<name>A0AA39TA37_ACESA</name>
<dbReference type="Pfam" id="PF13041">
    <property type="entry name" value="PPR_2"/>
    <property type="match status" value="1"/>
</dbReference>
<dbReference type="Proteomes" id="UP001168877">
    <property type="component" value="Unassembled WGS sequence"/>
</dbReference>
<evidence type="ECO:0000256" key="2">
    <source>
        <dbReference type="PROSITE-ProRule" id="PRU00708"/>
    </source>
</evidence>
<dbReference type="Gene3D" id="1.25.40.10">
    <property type="entry name" value="Tetratricopeptide repeat domain"/>
    <property type="match status" value="1"/>
</dbReference>
<keyword evidence="1" id="KW-0677">Repeat</keyword>
<evidence type="ECO:0008006" key="5">
    <source>
        <dbReference type="Google" id="ProtNLM"/>
    </source>
</evidence>
<feature type="repeat" description="PPR" evidence="2">
    <location>
        <begin position="50"/>
        <end position="84"/>
    </location>
</feature>
<keyword evidence="4" id="KW-1185">Reference proteome</keyword>
<proteinExistence type="predicted"/>
<dbReference type="NCBIfam" id="TIGR00756">
    <property type="entry name" value="PPR"/>
    <property type="match status" value="1"/>
</dbReference>
<organism evidence="3 4">
    <name type="scientific">Acer saccharum</name>
    <name type="common">Sugar maple</name>
    <dbReference type="NCBI Taxonomy" id="4024"/>
    <lineage>
        <taxon>Eukaryota</taxon>
        <taxon>Viridiplantae</taxon>
        <taxon>Streptophyta</taxon>
        <taxon>Embryophyta</taxon>
        <taxon>Tracheophyta</taxon>
        <taxon>Spermatophyta</taxon>
        <taxon>Magnoliopsida</taxon>
        <taxon>eudicotyledons</taxon>
        <taxon>Gunneridae</taxon>
        <taxon>Pentapetalae</taxon>
        <taxon>rosids</taxon>
        <taxon>malvids</taxon>
        <taxon>Sapindales</taxon>
        <taxon>Sapindaceae</taxon>
        <taxon>Hippocastanoideae</taxon>
        <taxon>Acereae</taxon>
        <taxon>Acer</taxon>
    </lineage>
</organism>
<reference evidence="3" key="2">
    <citation type="submission" date="2023-06" db="EMBL/GenBank/DDBJ databases">
        <authorList>
            <person name="Swenson N.G."/>
            <person name="Wegrzyn J.L."/>
            <person name="Mcevoy S.L."/>
        </authorList>
    </citation>
    <scope>NUCLEOTIDE SEQUENCE</scope>
    <source>
        <strain evidence="3">NS2018</strain>
        <tissue evidence="3">Leaf</tissue>
    </source>
</reference>
<sequence length="94" mass="10585">MVDVESGYGSAPVSFKHFLSTELSKMGGRNPIPRNVVSFDTENSVRKPRMTSTYNTLIDLYRKAGHLKDATNVFVEMLKSRVAMDTITYLLLIL</sequence>
<dbReference type="InterPro" id="IPR011990">
    <property type="entry name" value="TPR-like_helical_dom_sf"/>
</dbReference>
<reference evidence="3" key="1">
    <citation type="journal article" date="2022" name="Plant J.">
        <title>Strategies of tolerance reflected in two North American maple genomes.</title>
        <authorList>
            <person name="McEvoy S.L."/>
            <person name="Sezen U.U."/>
            <person name="Trouern-Trend A."/>
            <person name="McMahon S.M."/>
            <person name="Schaberg P.G."/>
            <person name="Yang J."/>
            <person name="Wegrzyn J.L."/>
            <person name="Swenson N.G."/>
        </authorList>
    </citation>
    <scope>NUCLEOTIDE SEQUENCE</scope>
    <source>
        <strain evidence="3">NS2018</strain>
    </source>
</reference>
<comment type="caution">
    <text evidence="3">The sequence shown here is derived from an EMBL/GenBank/DDBJ whole genome shotgun (WGS) entry which is preliminary data.</text>
</comment>
<evidence type="ECO:0000313" key="4">
    <source>
        <dbReference type="Proteomes" id="UP001168877"/>
    </source>
</evidence>